<proteinExistence type="inferred from homology"/>
<evidence type="ECO:0000256" key="1">
    <source>
        <dbReference type="ARBA" id="ARBA00006479"/>
    </source>
</evidence>
<name>A0A517WXA8_9PLAN</name>
<dbReference type="AlphaFoldDB" id="A0A517WXA8"/>
<gene>
    <name evidence="2" type="primary">glcK_3</name>
    <name evidence="2" type="ORF">V202x_32970</name>
</gene>
<dbReference type="InterPro" id="IPR043129">
    <property type="entry name" value="ATPase_NBD"/>
</dbReference>
<dbReference type="InterPro" id="IPR049874">
    <property type="entry name" value="ROK_cs"/>
</dbReference>
<dbReference type="RefSeq" id="WP_145176866.1">
    <property type="nucleotide sequence ID" value="NZ_CP037422.1"/>
</dbReference>
<keyword evidence="2" id="KW-0418">Kinase</keyword>
<dbReference type="PANTHER" id="PTHR18964:SF149">
    <property type="entry name" value="BIFUNCTIONAL UDP-N-ACETYLGLUCOSAMINE 2-EPIMERASE_N-ACETYLMANNOSAMINE KINASE"/>
    <property type="match status" value="1"/>
</dbReference>
<organism evidence="2 3">
    <name type="scientific">Gimesia aquarii</name>
    <dbReference type="NCBI Taxonomy" id="2527964"/>
    <lineage>
        <taxon>Bacteria</taxon>
        <taxon>Pseudomonadati</taxon>
        <taxon>Planctomycetota</taxon>
        <taxon>Planctomycetia</taxon>
        <taxon>Planctomycetales</taxon>
        <taxon>Planctomycetaceae</taxon>
        <taxon>Gimesia</taxon>
    </lineage>
</organism>
<dbReference type="Gene3D" id="3.30.420.40">
    <property type="match status" value="2"/>
</dbReference>
<keyword evidence="2" id="KW-0808">Transferase</keyword>
<reference evidence="2 3" key="1">
    <citation type="submission" date="2019-03" db="EMBL/GenBank/DDBJ databases">
        <title>Deep-cultivation of Planctomycetes and their phenomic and genomic characterization uncovers novel biology.</title>
        <authorList>
            <person name="Wiegand S."/>
            <person name="Jogler M."/>
            <person name="Boedeker C."/>
            <person name="Pinto D."/>
            <person name="Vollmers J."/>
            <person name="Rivas-Marin E."/>
            <person name="Kohn T."/>
            <person name="Peeters S.H."/>
            <person name="Heuer A."/>
            <person name="Rast P."/>
            <person name="Oberbeckmann S."/>
            <person name="Bunk B."/>
            <person name="Jeske O."/>
            <person name="Meyerdierks A."/>
            <person name="Storesund J.E."/>
            <person name="Kallscheuer N."/>
            <person name="Luecker S."/>
            <person name="Lage O.M."/>
            <person name="Pohl T."/>
            <person name="Merkel B.J."/>
            <person name="Hornburger P."/>
            <person name="Mueller R.-W."/>
            <person name="Bruemmer F."/>
            <person name="Labrenz M."/>
            <person name="Spormann A.M."/>
            <person name="Op den Camp H."/>
            <person name="Overmann J."/>
            <person name="Amann R."/>
            <person name="Jetten M.S.M."/>
            <person name="Mascher T."/>
            <person name="Medema M.H."/>
            <person name="Devos D.P."/>
            <person name="Kaster A.-K."/>
            <person name="Ovreas L."/>
            <person name="Rohde M."/>
            <person name="Galperin M.Y."/>
            <person name="Jogler C."/>
        </authorList>
    </citation>
    <scope>NUCLEOTIDE SEQUENCE [LARGE SCALE GENOMIC DNA]</scope>
    <source>
        <strain evidence="2 3">V202</strain>
    </source>
</reference>
<dbReference type="InterPro" id="IPR000600">
    <property type="entry name" value="ROK"/>
</dbReference>
<dbReference type="EMBL" id="CP037422">
    <property type="protein sequence ID" value="QDU09900.1"/>
    <property type="molecule type" value="Genomic_DNA"/>
</dbReference>
<protein>
    <submittedName>
        <fullName evidence="2">Glucokinase</fullName>
        <ecNumber evidence="2">2.7.1.2</ecNumber>
    </submittedName>
</protein>
<dbReference type="Proteomes" id="UP000318384">
    <property type="component" value="Chromosome"/>
</dbReference>
<sequence length="319" mass="32654">MREAIAGVDLGGTSIKVALANCAGDLLCHASISTEGHLGATNVLSRIAELLSQLSQKNAVSLKVLGMGVPGLVDVEQGITKFLPNLPSQWREVPVARQLGDLLSCQVRVVNDARAATLGELRFGHGRSCSDATLAFMTLGTGVGGGVAIEGQLRLGPLGAAGELGHQTILPEGPRCGCGNRGCLETLASGPAIASAGIRLMNSGQAPNLHQLVEGDASRVTVVEMAQVAQQDPLIHAALIDASSYIGIAAANVVTILHPDMVVLGGGVAEMGPLLIETVQSVIQERVGMFPTDHVQVLKSELGVKAGVIGAIAIAKDAL</sequence>
<dbReference type="GO" id="GO:0004340">
    <property type="term" value="F:glucokinase activity"/>
    <property type="evidence" value="ECO:0007669"/>
    <property type="project" value="UniProtKB-EC"/>
</dbReference>
<dbReference type="Pfam" id="PF00480">
    <property type="entry name" value="ROK"/>
    <property type="match status" value="1"/>
</dbReference>
<dbReference type="PROSITE" id="PS01125">
    <property type="entry name" value="ROK"/>
    <property type="match status" value="1"/>
</dbReference>
<evidence type="ECO:0000313" key="3">
    <source>
        <dbReference type="Proteomes" id="UP000318384"/>
    </source>
</evidence>
<accession>A0A517WXA8</accession>
<dbReference type="SUPFAM" id="SSF53067">
    <property type="entry name" value="Actin-like ATPase domain"/>
    <property type="match status" value="1"/>
</dbReference>
<dbReference type="PANTHER" id="PTHR18964">
    <property type="entry name" value="ROK (REPRESSOR, ORF, KINASE) FAMILY"/>
    <property type="match status" value="1"/>
</dbReference>
<dbReference type="EC" id="2.7.1.2" evidence="2"/>
<evidence type="ECO:0000313" key="2">
    <source>
        <dbReference type="EMBL" id="QDU09900.1"/>
    </source>
</evidence>
<dbReference type="OrthoDB" id="9795247at2"/>
<comment type="similarity">
    <text evidence="1">Belongs to the ROK (NagC/XylR) family.</text>
</comment>
<keyword evidence="3" id="KW-1185">Reference proteome</keyword>